<dbReference type="PANTHER" id="PTHR30346:SF28">
    <property type="entry name" value="HTH-TYPE TRANSCRIPTIONAL REGULATOR CYNR"/>
    <property type="match status" value="1"/>
</dbReference>
<organism evidence="6 7">
    <name type="scientific">Pseudacidovorax intermedius</name>
    <dbReference type="NCBI Taxonomy" id="433924"/>
    <lineage>
        <taxon>Bacteria</taxon>
        <taxon>Pseudomonadati</taxon>
        <taxon>Pseudomonadota</taxon>
        <taxon>Betaproteobacteria</taxon>
        <taxon>Burkholderiales</taxon>
        <taxon>Comamonadaceae</taxon>
        <taxon>Pseudacidovorax</taxon>
    </lineage>
</organism>
<dbReference type="InterPro" id="IPR000847">
    <property type="entry name" value="LysR_HTH_N"/>
</dbReference>
<evidence type="ECO:0000313" key="6">
    <source>
        <dbReference type="EMBL" id="RDI19085.1"/>
    </source>
</evidence>
<dbReference type="InterPro" id="IPR036388">
    <property type="entry name" value="WH-like_DNA-bd_sf"/>
</dbReference>
<dbReference type="Pfam" id="PF03466">
    <property type="entry name" value="LysR_substrate"/>
    <property type="match status" value="1"/>
</dbReference>
<dbReference type="Pfam" id="PF00126">
    <property type="entry name" value="HTH_1"/>
    <property type="match status" value="1"/>
</dbReference>
<dbReference type="Gene3D" id="1.10.10.10">
    <property type="entry name" value="Winged helix-like DNA-binding domain superfamily/Winged helix DNA-binding domain"/>
    <property type="match status" value="1"/>
</dbReference>
<evidence type="ECO:0000256" key="3">
    <source>
        <dbReference type="ARBA" id="ARBA00023125"/>
    </source>
</evidence>
<comment type="similarity">
    <text evidence="1">Belongs to the LysR transcriptional regulatory family.</text>
</comment>
<keyword evidence="3 6" id="KW-0238">DNA-binding</keyword>
<dbReference type="SUPFAM" id="SSF53850">
    <property type="entry name" value="Periplasmic binding protein-like II"/>
    <property type="match status" value="1"/>
</dbReference>
<evidence type="ECO:0000313" key="7">
    <source>
        <dbReference type="Proteomes" id="UP000255265"/>
    </source>
</evidence>
<evidence type="ECO:0000256" key="2">
    <source>
        <dbReference type="ARBA" id="ARBA00023015"/>
    </source>
</evidence>
<evidence type="ECO:0000256" key="1">
    <source>
        <dbReference type="ARBA" id="ARBA00009437"/>
    </source>
</evidence>
<gene>
    <name evidence="6" type="ORF">DFR41_11367</name>
</gene>
<proteinExistence type="inferred from homology"/>
<evidence type="ECO:0000256" key="4">
    <source>
        <dbReference type="ARBA" id="ARBA00023163"/>
    </source>
</evidence>
<dbReference type="CDD" id="cd08414">
    <property type="entry name" value="PBP2_LTTR_aromatics_like"/>
    <property type="match status" value="1"/>
</dbReference>
<comment type="caution">
    <text evidence="6">The sequence shown here is derived from an EMBL/GenBank/DDBJ whole genome shotgun (WGS) entry which is preliminary data.</text>
</comment>
<dbReference type="FunFam" id="1.10.10.10:FF:000001">
    <property type="entry name" value="LysR family transcriptional regulator"/>
    <property type="match status" value="1"/>
</dbReference>
<evidence type="ECO:0000259" key="5">
    <source>
        <dbReference type="PROSITE" id="PS50931"/>
    </source>
</evidence>
<dbReference type="InterPro" id="IPR005119">
    <property type="entry name" value="LysR_subst-bd"/>
</dbReference>
<dbReference type="PANTHER" id="PTHR30346">
    <property type="entry name" value="TRANSCRIPTIONAL DUAL REGULATOR HCAR-RELATED"/>
    <property type="match status" value="1"/>
</dbReference>
<dbReference type="SUPFAM" id="SSF46785">
    <property type="entry name" value="Winged helix' DNA-binding domain"/>
    <property type="match status" value="1"/>
</dbReference>
<reference evidence="6 7" key="1">
    <citation type="submission" date="2018-07" db="EMBL/GenBank/DDBJ databases">
        <title>Genomic Encyclopedia of Type Strains, Phase IV (KMG-IV): sequencing the most valuable type-strain genomes for metagenomic binning, comparative biology and taxonomic classification.</title>
        <authorList>
            <person name="Goeker M."/>
        </authorList>
    </citation>
    <scope>NUCLEOTIDE SEQUENCE [LARGE SCALE GENOMIC DNA]</scope>
    <source>
        <strain evidence="6 7">DSM 21352</strain>
    </source>
</reference>
<dbReference type="GO" id="GO:0003700">
    <property type="term" value="F:DNA-binding transcription factor activity"/>
    <property type="evidence" value="ECO:0007669"/>
    <property type="project" value="InterPro"/>
</dbReference>
<keyword evidence="7" id="KW-1185">Reference proteome</keyword>
<dbReference type="Proteomes" id="UP000255265">
    <property type="component" value="Unassembled WGS sequence"/>
</dbReference>
<keyword evidence="4" id="KW-0804">Transcription</keyword>
<dbReference type="AlphaFoldDB" id="A0A370F5Z6"/>
<dbReference type="Gene3D" id="3.40.190.10">
    <property type="entry name" value="Periplasmic binding protein-like II"/>
    <property type="match status" value="2"/>
</dbReference>
<dbReference type="PRINTS" id="PR00039">
    <property type="entry name" value="HTHLYSR"/>
</dbReference>
<dbReference type="EMBL" id="QQAV01000013">
    <property type="protein sequence ID" value="RDI19085.1"/>
    <property type="molecule type" value="Genomic_DNA"/>
</dbReference>
<sequence>MELRHLRYFEAIAATGNVTRAAATLHISQPSLSQAIKELEAEVGMPLLVRGPRGSVLTEAGREFIKHASDILERVSAARDASRRAAHGAAGQLVVAVTGSSVFDVVPELIRQAAEHMPEVSLRLVEMLTDKQIEALYARRVDVAIGRALRNEPGLTSRVIARRSFMVAVHVRHPLARQRSITLDDLRNEPLITPQRRLGPGFHAQLMTLLTRAKLNLQIAHEVTHMPTVLGLVAAGLGLGIVSDELRDLEVRDVVYRPLFEGHDALELAVSWRLDNPSVALAQFVGLCRNPSSLEIPHAP</sequence>
<keyword evidence="2" id="KW-0805">Transcription regulation</keyword>
<dbReference type="GO" id="GO:0003677">
    <property type="term" value="F:DNA binding"/>
    <property type="evidence" value="ECO:0007669"/>
    <property type="project" value="UniProtKB-KW"/>
</dbReference>
<accession>A0A370F5Z6</accession>
<protein>
    <submittedName>
        <fullName evidence="6">DNA-binding transcriptional LysR family regulator</fullName>
    </submittedName>
</protein>
<feature type="domain" description="HTH lysR-type" evidence="5">
    <location>
        <begin position="1"/>
        <end position="58"/>
    </location>
</feature>
<dbReference type="RefSeq" id="WP_114804536.1">
    <property type="nucleotide sequence ID" value="NZ_QQAV01000013.1"/>
</dbReference>
<dbReference type="PROSITE" id="PS50931">
    <property type="entry name" value="HTH_LYSR"/>
    <property type="match status" value="1"/>
</dbReference>
<dbReference type="OrthoDB" id="5292387at2"/>
<name>A0A370F5Z6_9BURK</name>
<dbReference type="InterPro" id="IPR036390">
    <property type="entry name" value="WH_DNA-bd_sf"/>
</dbReference>
<dbReference type="GO" id="GO:0032993">
    <property type="term" value="C:protein-DNA complex"/>
    <property type="evidence" value="ECO:0007669"/>
    <property type="project" value="TreeGrafter"/>
</dbReference>